<dbReference type="FunFam" id="3.40.390.10:FF:000009">
    <property type="entry name" value="Oligopeptidase A"/>
    <property type="match status" value="1"/>
</dbReference>
<dbReference type="PANTHER" id="PTHR43660:SF1">
    <property type="entry name" value="DIPEPTIDYL CARBOXYPEPTIDASE"/>
    <property type="match status" value="1"/>
</dbReference>
<dbReference type="PANTHER" id="PTHR43660">
    <property type="entry name" value="DIPEPTIDYL CARBOXYPEPTIDASE"/>
    <property type="match status" value="1"/>
</dbReference>
<evidence type="ECO:0000256" key="7">
    <source>
        <dbReference type="RuleBase" id="RU003435"/>
    </source>
</evidence>
<organism evidence="10">
    <name type="scientific">Caldithrix abyssi</name>
    <dbReference type="NCBI Taxonomy" id="187145"/>
    <lineage>
        <taxon>Bacteria</taxon>
        <taxon>Pseudomonadati</taxon>
        <taxon>Calditrichota</taxon>
        <taxon>Calditrichia</taxon>
        <taxon>Calditrichales</taxon>
        <taxon>Calditrichaceae</taxon>
        <taxon>Caldithrix</taxon>
    </lineage>
</organism>
<dbReference type="Pfam" id="PF01432">
    <property type="entry name" value="Peptidase_M3"/>
    <property type="match status" value="1"/>
</dbReference>
<protein>
    <submittedName>
        <fullName evidence="10">M3 family peptidase</fullName>
    </submittedName>
</protein>
<dbReference type="GO" id="GO:0005829">
    <property type="term" value="C:cytosol"/>
    <property type="evidence" value="ECO:0007669"/>
    <property type="project" value="UniProtKB-ARBA"/>
</dbReference>
<dbReference type="Gene3D" id="1.20.1050.40">
    <property type="entry name" value="Endopeptidase. Chain P, domain 1"/>
    <property type="match status" value="1"/>
</dbReference>
<keyword evidence="8" id="KW-0732">Signal</keyword>
<dbReference type="PROSITE" id="PS51257">
    <property type="entry name" value="PROKAR_LIPOPROTEIN"/>
    <property type="match status" value="1"/>
</dbReference>
<name>A0A7V1LP16_CALAY</name>
<comment type="similarity">
    <text evidence="1 7">Belongs to the peptidase M3 family.</text>
</comment>
<keyword evidence="3 7" id="KW-0479">Metal-binding</keyword>
<evidence type="ECO:0000313" key="10">
    <source>
        <dbReference type="EMBL" id="HED11440.1"/>
    </source>
</evidence>
<dbReference type="GO" id="GO:0004180">
    <property type="term" value="F:carboxypeptidase activity"/>
    <property type="evidence" value="ECO:0007669"/>
    <property type="project" value="TreeGrafter"/>
</dbReference>
<dbReference type="InterPro" id="IPR001567">
    <property type="entry name" value="Pept_M3A_M3B_dom"/>
</dbReference>
<keyword evidence="5 7" id="KW-0862">Zinc</keyword>
<dbReference type="GO" id="GO:0046872">
    <property type="term" value="F:metal ion binding"/>
    <property type="evidence" value="ECO:0007669"/>
    <property type="project" value="UniProtKB-UniRule"/>
</dbReference>
<sequence>MFRILTMLFLAGVFFMSCNEPQNTAQTGNPFEQEWQTPYGVPDFDRISTDDYMPAFKKGMEQHLAEVKQIAENPEAPTFNNTVAAMEKSGKLLTRVANVFFNLVSANTNKELQAISREVSPMLSKHNDDINLNAQLFDRFKTLYDQRDQLNLTGEQNKLLEKYYKDFIRGGANLSDGDKEKLRAMNEELSVLQVKFSENVLHEDNAFELLLDEKDLNGLPDGVKNAAAEAAKARGYDGKWLFTLHKPSLIPFIQYSDRRDLREKMYRGYFMRGDNDNEYDNKEIFDKIANLRIRKAHLLGYKTHAAFVLEERMAKTPANVYDLLDKVWPAALNKAKEERAMMQKMIDDSGQKFKLASWDWWYYAEKIRQQKYKLDEDEVRPYLKIDNVIKGSFILANKLYGLTFEEKTNLPKYHPEVKTYLVKDEKGNEIGIYLSDWFYRDSKRGGAWMNEYRAQSNMDGNRIIPIIVNVGNFTKPTADRPSLLSLDEANTLFHEFGHALHGLLSDCTYPTISGTSVPRDFVEFPSQVMENWVLEPEMLKLYAFHYKTGEVMPASLIGKIKNAGKFNQGFATVEYMAASYLDMAWHTLTEEKKHDVNAFEKAAMDKIGLIPEIKPRYRTTYFRHIVGGYSAGYYSYLWSEILDADTFEAFKENGIFDKKTAESFRKNILSRGGTEDAMQMYIDFRGRAPRIEPLLERRGLK</sequence>
<feature type="signal peptide" evidence="8">
    <location>
        <begin position="1"/>
        <end position="25"/>
    </location>
</feature>
<dbReference type="InterPro" id="IPR045090">
    <property type="entry name" value="Pept_M3A_M3B"/>
</dbReference>
<evidence type="ECO:0000256" key="8">
    <source>
        <dbReference type="SAM" id="SignalP"/>
    </source>
</evidence>
<dbReference type="SUPFAM" id="SSF55486">
    <property type="entry name" value="Metalloproteases ('zincins'), catalytic domain"/>
    <property type="match status" value="1"/>
</dbReference>
<dbReference type="InterPro" id="IPR024079">
    <property type="entry name" value="MetalloPept_cat_dom_sf"/>
</dbReference>
<evidence type="ECO:0000256" key="5">
    <source>
        <dbReference type="ARBA" id="ARBA00022833"/>
    </source>
</evidence>
<evidence type="ECO:0000259" key="9">
    <source>
        <dbReference type="Pfam" id="PF01432"/>
    </source>
</evidence>
<dbReference type="InterPro" id="IPR034005">
    <property type="entry name" value="M3A_DCP"/>
</dbReference>
<evidence type="ECO:0000256" key="3">
    <source>
        <dbReference type="ARBA" id="ARBA00022723"/>
    </source>
</evidence>
<keyword evidence="2 7" id="KW-0645">Protease</keyword>
<comment type="caution">
    <text evidence="10">The sequence shown here is derived from an EMBL/GenBank/DDBJ whole genome shotgun (WGS) entry which is preliminary data.</text>
</comment>
<dbReference type="Gene3D" id="1.10.1370.10">
    <property type="entry name" value="Neurolysin, domain 3"/>
    <property type="match status" value="1"/>
</dbReference>
<dbReference type="Proteomes" id="UP000886005">
    <property type="component" value="Unassembled WGS sequence"/>
</dbReference>
<dbReference type="CDD" id="cd06456">
    <property type="entry name" value="M3A_DCP"/>
    <property type="match status" value="1"/>
</dbReference>
<dbReference type="GO" id="GO:0006508">
    <property type="term" value="P:proteolysis"/>
    <property type="evidence" value="ECO:0007669"/>
    <property type="project" value="UniProtKB-KW"/>
</dbReference>
<dbReference type="Gene3D" id="3.40.390.10">
    <property type="entry name" value="Collagenase (Catalytic Domain)"/>
    <property type="match status" value="1"/>
</dbReference>
<dbReference type="InterPro" id="IPR024080">
    <property type="entry name" value="Neurolysin/TOP_N"/>
</dbReference>
<accession>A0A7V1LP16</accession>
<feature type="chain" id="PRO_5030625222" evidence="8">
    <location>
        <begin position="26"/>
        <end position="701"/>
    </location>
</feature>
<reference evidence="10" key="1">
    <citation type="journal article" date="2020" name="mSystems">
        <title>Genome- and Community-Level Interaction Insights into Carbon Utilization and Element Cycling Functions of Hydrothermarchaeota in Hydrothermal Sediment.</title>
        <authorList>
            <person name="Zhou Z."/>
            <person name="Liu Y."/>
            <person name="Xu W."/>
            <person name="Pan J."/>
            <person name="Luo Z.H."/>
            <person name="Li M."/>
        </authorList>
    </citation>
    <scope>NUCLEOTIDE SEQUENCE [LARGE SCALE GENOMIC DNA]</scope>
    <source>
        <strain evidence="10">HyVt-456</strain>
    </source>
</reference>
<evidence type="ECO:0000256" key="1">
    <source>
        <dbReference type="ARBA" id="ARBA00006040"/>
    </source>
</evidence>
<gene>
    <name evidence="10" type="ORF">ENJ10_12180</name>
</gene>
<evidence type="ECO:0000256" key="6">
    <source>
        <dbReference type="ARBA" id="ARBA00023049"/>
    </source>
</evidence>
<comment type="cofactor">
    <cofactor evidence="7">
        <name>Zn(2+)</name>
        <dbReference type="ChEBI" id="CHEBI:29105"/>
    </cofactor>
    <text evidence="7">Binds 1 zinc ion.</text>
</comment>
<dbReference type="AlphaFoldDB" id="A0A7V1LP16"/>
<proteinExistence type="inferred from homology"/>
<evidence type="ECO:0000256" key="2">
    <source>
        <dbReference type="ARBA" id="ARBA00022670"/>
    </source>
</evidence>
<dbReference type="InterPro" id="IPR024077">
    <property type="entry name" value="Neurolysin/TOP_dom2"/>
</dbReference>
<keyword evidence="4 7" id="KW-0378">Hydrolase</keyword>
<evidence type="ECO:0000256" key="4">
    <source>
        <dbReference type="ARBA" id="ARBA00022801"/>
    </source>
</evidence>
<keyword evidence="6 7" id="KW-0482">Metalloprotease</keyword>
<dbReference type="EMBL" id="DRLD01000342">
    <property type="protein sequence ID" value="HED11440.1"/>
    <property type="molecule type" value="Genomic_DNA"/>
</dbReference>
<feature type="domain" description="Peptidase M3A/M3B catalytic" evidence="9">
    <location>
        <begin position="253"/>
        <end position="699"/>
    </location>
</feature>
<dbReference type="GO" id="GO:0004222">
    <property type="term" value="F:metalloendopeptidase activity"/>
    <property type="evidence" value="ECO:0007669"/>
    <property type="project" value="InterPro"/>
</dbReference>